<dbReference type="OrthoDB" id="5460224at2"/>
<evidence type="ECO:0000313" key="2">
    <source>
        <dbReference type="EMBL" id="SMF34405.1"/>
    </source>
</evidence>
<organism evidence="2 3">
    <name type="scientific">Desulfovibrio gilichinskyi</name>
    <dbReference type="NCBI Taxonomy" id="1519643"/>
    <lineage>
        <taxon>Bacteria</taxon>
        <taxon>Pseudomonadati</taxon>
        <taxon>Thermodesulfobacteriota</taxon>
        <taxon>Desulfovibrionia</taxon>
        <taxon>Desulfovibrionales</taxon>
        <taxon>Desulfovibrionaceae</taxon>
        <taxon>Desulfovibrio</taxon>
    </lineage>
</organism>
<accession>A0A1X7EI55</accession>
<evidence type="ECO:0000313" key="3">
    <source>
        <dbReference type="Proteomes" id="UP000192906"/>
    </source>
</evidence>
<proteinExistence type="predicted"/>
<protein>
    <recommendedName>
        <fullName evidence="4">Lipoprotein</fullName>
    </recommendedName>
</protein>
<dbReference type="STRING" id="1519643.SAMN06295933_2995"/>
<sequence>MKHALITALCIVLFSSFASGCLWIMAGAVGVAVVTANIDEYQNSDSNSTGTEALDEYLADEKAVDDALAGAESEKIEVKENVTIDDVINNNDGKIITN</sequence>
<feature type="chain" id="PRO_5013276360" description="Lipoprotein" evidence="1">
    <location>
        <begin position="21"/>
        <end position="98"/>
    </location>
</feature>
<keyword evidence="3" id="KW-1185">Reference proteome</keyword>
<name>A0A1X7EI55_9BACT</name>
<reference evidence="3" key="1">
    <citation type="submission" date="2017-04" db="EMBL/GenBank/DDBJ databases">
        <authorList>
            <person name="Varghese N."/>
            <person name="Submissions S."/>
        </authorList>
    </citation>
    <scope>NUCLEOTIDE SEQUENCE [LARGE SCALE GENOMIC DNA]</scope>
    <source>
        <strain evidence="3">K3S</strain>
    </source>
</reference>
<dbReference type="EMBL" id="FWZU01000005">
    <property type="protein sequence ID" value="SMF34405.1"/>
    <property type="molecule type" value="Genomic_DNA"/>
</dbReference>
<gene>
    <name evidence="2" type="ORF">SAMN06295933_2995</name>
</gene>
<dbReference type="PROSITE" id="PS51257">
    <property type="entry name" value="PROKAR_LIPOPROTEIN"/>
    <property type="match status" value="1"/>
</dbReference>
<dbReference type="RefSeq" id="WP_085103654.1">
    <property type="nucleotide sequence ID" value="NZ_FWZU01000005.1"/>
</dbReference>
<evidence type="ECO:0008006" key="4">
    <source>
        <dbReference type="Google" id="ProtNLM"/>
    </source>
</evidence>
<evidence type="ECO:0000256" key="1">
    <source>
        <dbReference type="SAM" id="SignalP"/>
    </source>
</evidence>
<keyword evidence="1" id="KW-0732">Signal</keyword>
<feature type="signal peptide" evidence="1">
    <location>
        <begin position="1"/>
        <end position="20"/>
    </location>
</feature>
<dbReference type="AlphaFoldDB" id="A0A1X7EI55"/>
<dbReference type="Proteomes" id="UP000192906">
    <property type="component" value="Unassembled WGS sequence"/>
</dbReference>